<keyword evidence="4 5" id="KW-0143">Chaperone</keyword>
<protein>
    <recommendedName>
        <fullName evidence="5">Ribosome maturation factor RimM</fullName>
    </recommendedName>
</protein>
<comment type="subcellular location">
    <subcellularLocation>
        <location evidence="5">Cytoplasm</location>
    </subcellularLocation>
</comment>
<evidence type="ECO:0000256" key="3">
    <source>
        <dbReference type="ARBA" id="ARBA00022552"/>
    </source>
</evidence>
<comment type="caution">
    <text evidence="8">The sequence shown here is derived from an EMBL/GenBank/DDBJ whole genome shotgun (WGS) entry which is preliminary data.</text>
</comment>
<name>A0A4V6NRN1_9FIRM</name>
<dbReference type="EMBL" id="SLXT01000016">
    <property type="protein sequence ID" value="TCP63666.1"/>
    <property type="molecule type" value="Genomic_DNA"/>
</dbReference>
<feature type="domain" description="RimM N-terminal" evidence="6">
    <location>
        <begin position="8"/>
        <end position="90"/>
    </location>
</feature>
<evidence type="ECO:0000313" key="9">
    <source>
        <dbReference type="Proteomes" id="UP000294813"/>
    </source>
</evidence>
<dbReference type="GO" id="GO:0005737">
    <property type="term" value="C:cytoplasm"/>
    <property type="evidence" value="ECO:0007669"/>
    <property type="project" value="UniProtKB-SubCell"/>
</dbReference>
<evidence type="ECO:0000256" key="1">
    <source>
        <dbReference type="ARBA" id="ARBA00022490"/>
    </source>
</evidence>
<evidence type="ECO:0000259" key="7">
    <source>
        <dbReference type="Pfam" id="PF24986"/>
    </source>
</evidence>
<reference evidence="8 9" key="1">
    <citation type="submission" date="2019-03" db="EMBL/GenBank/DDBJ databases">
        <title>Genomic Encyclopedia of Type Strains, Phase IV (KMG-IV): sequencing the most valuable type-strain genomes for metagenomic binning, comparative biology and taxonomic classification.</title>
        <authorList>
            <person name="Goeker M."/>
        </authorList>
    </citation>
    <scope>NUCLEOTIDE SEQUENCE [LARGE SCALE GENOMIC DNA]</scope>
    <source>
        <strain evidence="8 9">DSM 11170</strain>
    </source>
</reference>
<organism evidence="8 9">
    <name type="scientific">Heliophilum fasciatum</name>
    <dbReference type="NCBI Taxonomy" id="35700"/>
    <lineage>
        <taxon>Bacteria</taxon>
        <taxon>Bacillati</taxon>
        <taxon>Bacillota</taxon>
        <taxon>Clostridia</taxon>
        <taxon>Eubacteriales</taxon>
        <taxon>Heliobacteriaceae</taxon>
        <taxon>Heliophilum</taxon>
    </lineage>
</organism>
<dbReference type="InterPro" id="IPR011961">
    <property type="entry name" value="RimM"/>
</dbReference>
<evidence type="ECO:0000256" key="5">
    <source>
        <dbReference type="HAMAP-Rule" id="MF_00014"/>
    </source>
</evidence>
<keyword evidence="3 5" id="KW-0698">rRNA processing</keyword>
<comment type="subunit">
    <text evidence="5">Binds ribosomal protein uS19.</text>
</comment>
<gene>
    <name evidence="5" type="primary">rimM</name>
    <name evidence="8" type="ORF">EDD73_11610</name>
</gene>
<comment type="similarity">
    <text evidence="5">Belongs to the RimM family.</text>
</comment>
<dbReference type="GO" id="GO:0042274">
    <property type="term" value="P:ribosomal small subunit biogenesis"/>
    <property type="evidence" value="ECO:0007669"/>
    <property type="project" value="UniProtKB-UniRule"/>
</dbReference>
<comment type="function">
    <text evidence="5">An accessory protein needed during the final step in the assembly of 30S ribosomal subunit, possibly for assembly of the head region. Essential for efficient processing of 16S rRNA. May be needed both before and after RbfA during the maturation of 16S rRNA. It has affinity for free ribosomal 30S subunits but not for 70S ribosomes.</text>
</comment>
<evidence type="ECO:0000313" key="8">
    <source>
        <dbReference type="EMBL" id="TCP63666.1"/>
    </source>
</evidence>
<sequence>MEQRQVRVGQIINTHGLQGQVRVWPLTDDPLRLAQIGRVFLEPPVPGLPTELTITSAFAHKRTVIVTFAEVRAIALAEKLKDIYLTIPVSEVPPLADDCYYHFQLEGLQVVTEEGQLLGTLTQVLATGANDVYVIRHAGGERLIPALKSVVLKVDLNQGQMTVRLPEGLE</sequence>
<dbReference type="OrthoDB" id="9810331at2"/>
<dbReference type="PANTHER" id="PTHR33692:SF1">
    <property type="entry name" value="RIBOSOME MATURATION FACTOR RIMM"/>
    <property type="match status" value="1"/>
</dbReference>
<dbReference type="PANTHER" id="PTHR33692">
    <property type="entry name" value="RIBOSOME MATURATION FACTOR RIMM"/>
    <property type="match status" value="1"/>
</dbReference>
<dbReference type="Gene3D" id="2.30.30.240">
    <property type="entry name" value="PRC-barrel domain"/>
    <property type="match status" value="1"/>
</dbReference>
<dbReference type="Gene3D" id="2.40.30.60">
    <property type="entry name" value="RimM"/>
    <property type="match status" value="1"/>
</dbReference>
<dbReference type="HAMAP" id="MF_00014">
    <property type="entry name" value="Ribosome_mat_RimM"/>
    <property type="match status" value="1"/>
</dbReference>
<evidence type="ECO:0000256" key="4">
    <source>
        <dbReference type="ARBA" id="ARBA00023186"/>
    </source>
</evidence>
<feature type="domain" description="Ribosome maturation factor RimM PRC barrel" evidence="7">
    <location>
        <begin position="103"/>
        <end position="169"/>
    </location>
</feature>
<dbReference type="SUPFAM" id="SSF50447">
    <property type="entry name" value="Translation proteins"/>
    <property type="match status" value="1"/>
</dbReference>
<dbReference type="InterPro" id="IPR056792">
    <property type="entry name" value="PRC_RimM"/>
</dbReference>
<accession>A0A4V6NRN1</accession>
<keyword evidence="9" id="KW-1185">Reference proteome</keyword>
<dbReference type="InterPro" id="IPR011033">
    <property type="entry name" value="PRC_barrel-like_sf"/>
</dbReference>
<dbReference type="GO" id="GO:0006364">
    <property type="term" value="P:rRNA processing"/>
    <property type="evidence" value="ECO:0007669"/>
    <property type="project" value="UniProtKB-UniRule"/>
</dbReference>
<dbReference type="InterPro" id="IPR009000">
    <property type="entry name" value="Transl_B-barrel_sf"/>
</dbReference>
<comment type="domain">
    <text evidence="5">The PRC barrel domain binds ribosomal protein uS19.</text>
</comment>
<dbReference type="Proteomes" id="UP000294813">
    <property type="component" value="Unassembled WGS sequence"/>
</dbReference>
<evidence type="ECO:0000256" key="2">
    <source>
        <dbReference type="ARBA" id="ARBA00022517"/>
    </source>
</evidence>
<keyword evidence="2 5" id="KW-0690">Ribosome biogenesis</keyword>
<evidence type="ECO:0000259" key="6">
    <source>
        <dbReference type="Pfam" id="PF01782"/>
    </source>
</evidence>
<dbReference type="InterPro" id="IPR036976">
    <property type="entry name" value="RimM_N_sf"/>
</dbReference>
<dbReference type="NCBIfam" id="TIGR02273">
    <property type="entry name" value="16S_RimM"/>
    <property type="match status" value="1"/>
</dbReference>
<dbReference type="Pfam" id="PF24986">
    <property type="entry name" value="PRC_RimM"/>
    <property type="match status" value="1"/>
</dbReference>
<dbReference type="Pfam" id="PF01782">
    <property type="entry name" value="RimM"/>
    <property type="match status" value="1"/>
</dbReference>
<dbReference type="GO" id="GO:0043022">
    <property type="term" value="F:ribosome binding"/>
    <property type="evidence" value="ECO:0007669"/>
    <property type="project" value="InterPro"/>
</dbReference>
<keyword evidence="1 5" id="KW-0963">Cytoplasm</keyword>
<dbReference type="InterPro" id="IPR002676">
    <property type="entry name" value="RimM_N"/>
</dbReference>
<proteinExistence type="inferred from homology"/>
<dbReference type="SUPFAM" id="SSF50346">
    <property type="entry name" value="PRC-barrel domain"/>
    <property type="match status" value="1"/>
</dbReference>
<dbReference type="AlphaFoldDB" id="A0A4V6NRN1"/>
<dbReference type="GO" id="GO:0005840">
    <property type="term" value="C:ribosome"/>
    <property type="evidence" value="ECO:0007669"/>
    <property type="project" value="InterPro"/>
</dbReference>
<dbReference type="RefSeq" id="WP_131919506.1">
    <property type="nucleotide sequence ID" value="NZ_JAOQNU010000015.1"/>
</dbReference>